<evidence type="ECO:0000256" key="1">
    <source>
        <dbReference type="ARBA" id="ARBA00022741"/>
    </source>
</evidence>
<keyword evidence="2 4" id="KW-0342">GTP-binding</keyword>
<dbReference type="Proteomes" id="UP000294933">
    <property type="component" value="Unassembled WGS sequence"/>
</dbReference>
<evidence type="ECO:0000313" key="7">
    <source>
        <dbReference type="EMBL" id="TDL27760.1"/>
    </source>
</evidence>
<evidence type="ECO:0000256" key="5">
    <source>
        <dbReference type="PIRSR" id="PIRSR601019-2"/>
    </source>
</evidence>
<dbReference type="GO" id="GO:0005737">
    <property type="term" value="C:cytoplasm"/>
    <property type="evidence" value="ECO:0007669"/>
    <property type="project" value="TreeGrafter"/>
</dbReference>
<dbReference type="PRINTS" id="PR00318">
    <property type="entry name" value="GPROTEINA"/>
</dbReference>
<dbReference type="PANTHER" id="PTHR10218">
    <property type="entry name" value="GTP-BINDING PROTEIN ALPHA SUBUNIT"/>
    <property type="match status" value="1"/>
</dbReference>
<dbReference type="PROSITE" id="PS51882">
    <property type="entry name" value="G_ALPHA"/>
    <property type="match status" value="1"/>
</dbReference>
<dbReference type="SUPFAM" id="SSF47895">
    <property type="entry name" value="Transducin (alpha subunit), insertion domain"/>
    <property type="match status" value="1"/>
</dbReference>
<evidence type="ECO:0000256" key="6">
    <source>
        <dbReference type="SAM" id="MobiDB-lite"/>
    </source>
</evidence>
<dbReference type="SUPFAM" id="SSF52540">
    <property type="entry name" value="P-loop containing nucleoside triphosphate hydrolases"/>
    <property type="match status" value="1"/>
</dbReference>
<dbReference type="InterPro" id="IPR027417">
    <property type="entry name" value="P-loop_NTPase"/>
</dbReference>
<dbReference type="STRING" id="50990.A0A4Y7QLH1"/>
<dbReference type="AlphaFoldDB" id="A0A4Y7QLH1"/>
<dbReference type="InterPro" id="IPR001019">
    <property type="entry name" value="Gprotein_alpha_su"/>
</dbReference>
<keyword evidence="5" id="KW-0460">Magnesium</keyword>
<dbReference type="InterPro" id="IPR011025">
    <property type="entry name" value="GproteinA_insert"/>
</dbReference>
<dbReference type="VEuPathDB" id="FungiDB:BD410DRAFT_781647"/>
<dbReference type="GO" id="GO:0005834">
    <property type="term" value="C:heterotrimeric G-protein complex"/>
    <property type="evidence" value="ECO:0007669"/>
    <property type="project" value="TreeGrafter"/>
</dbReference>
<feature type="binding site" evidence="4">
    <location>
        <begin position="252"/>
        <end position="253"/>
    </location>
    <ligand>
        <name>GTP</name>
        <dbReference type="ChEBI" id="CHEBI:37565"/>
    </ligand>
</feature>
<evidence type="ECO:0000256" key="4">
    <source>
        <dbReference type="PIRSR" id="PIRSR601019-1"/>
    </source>
</evidence>
<gene>
    <name evidence="7" type="ORF">BD410DRAFT_781647</name>
</gene>
<evidence type="ECO:0000256" key="3">
    <source>
        <dbReference type="ARBA" id="ARBA00023224"/>
    </source>
</evidence>
<feature type="binding site" evidence="5">
    <location>
        <position position="283"/>
    </location>
    <ligand>
        <name>Mg(2+)</name>
        <dbReference type="ChEBI" id="CHEBI:18420"/>
    </ligand>
</feature>
<dbReference type="Pfam" id="PF00503">
    <property type="entry name" value="G-alpha"/>
    <property type="match status" value="1"/>
</dbReference>
<dbReference type="GO" id="GO:0003924">
    <property type="term" value="F:GTPase activity"/>
    <property type="evidence" value="ECO:0007669"/>
    <property type="project" value="InterPro"/>
</dbReference>
<accession>A0A4Y7QLH1</accession>
<organism evidence="7 8">
    <name type="scientific">Rickenella mellea</name>
    <dbReference type="NCBI Taxonomy" id="50990"/>
    <lineage>
        <taxon>Eukaryota</taxon>
        <taxon>Fungi</taxon>
        <taxon>Dikarya</taxon>
        <taxon>Basidiomycota</taxon>
        <taxon>Agaricomycotina</taxon>
        <taxon>Agaricomycetes</taxon>
        <taxon>Hymenochaetales</taxon>
        <taxon>Rickenellaceae</taxon>
        <taxon>Rickenella</taxon>
    </lineage>
</organism>
<feature type="binding site" evidence="4">
    <location>
        <begin position="376"/>
        <end position="379"/>
    </location>
    <ligand>
        <name>GTP</name>
        <dbReference type="ChEBI" id="CHEBI:37565"/>
    </ligand>
</feature>
<name>A0A4Y7QLH1_9AGAM</name>
<keyword evidence="8" id="KW-1185">Reference proteome</keyword>
<dbReference type="Gene3D" id="1.10.400.10">
    <property type="entry name" value="GI Alpha 1, domain 2-like"/>
    <property type="match status" value="1"/>
</dbReference>
<dbReference type="GO" id="GO:0001664">
    <property type="term" value="F:G protein-coupled receptor binding"/>
    <property type="evidence" value="ECO:0007669"/>
    <property type="project" value="TreeGrafter"/>
</dbReference>
<sequence length="465" mass="52700">MTRPSPHRVSISSRITSRTEAGDPLSIALAPPPNESQDQRARRKALEAEAKRVSDEIDRQIDADAANLKRRRNTTKVLLLGQSESGKSTTLKNMQLTCAPKKWAAERGAWRVVIQLNLVRSVNVILDELGRHTELATRLSPLREVQKDLERRLGASAIEERFVPGLSPVNEDRDKRSSADRRRTECAVRSSEGWKAAVFKIRPSTATSRQSISLEEDETTRVIASCREEIHALWQDKAVKDAVWNRKVNLVDSAEFFLNHVHRVSRRDYVPSDDDIVRARLRTVGVQEHRINFEASLDSGRDLLVFDVGGSRTSRAAWPAYFDDVHAIIFLAPINCFDEKLAEDPRVNRLEDSFLLWKSVCANKLLSSAQLILFLNKMDLLDQKLKAGVKVKHYLTSFADRSNDRATVSKYLKNKFMDICRQESPSPRTPQVHLTSVVDTITTAHTLGYVQDSILKTHLRRVNLL</sequence>
<dbReference type="OrthoDB" id="5817230at2759"/>
<dbReference type="EMBL" id="ML170158">
    <property type="protein sequence ID" value="TDL27760.1"/>
    <property type="molecule type" value="Genomic_DNA"/>
</dbReference>
<keyword evidence="5" id="KW-0479">Metal-binding</keyword>
<reference evidence="7 8" key="1">
    <citation type="submission" date="2018-06" db="EMBL/GenBank/DDBJ databases">
        <title>A transcriptomic atlas of mushroom development highlights an independent origin of complex multicellularity.</title>
        <authorList>
            <consortium name="DOE Joint Genome Institute"/>
            <person name="Krizsan K."/>
            <person name="Almasi E."/>
            <person name="Merenyi Z."/>
            <person name="Sahu N."/>
            <person name="Viragh M."/>
            <person name="Koszo T."/>
            <person name="Mondo S."/>
            <person name="Kiss B."/>
            <person name="Balint B."/>
            <person name="Kues U."/>
            <person name="Barry K."/>
            <person name="Hegedus J.C."/>
            <person name="Henrissat B."/>
            <person name="Johnson J."/>
            <person name="Lipzen A."/>
            <person name="Ohm R."/>
            <person name="Nagy I."/>
            <person name="Pangilinan J."/>
            <person name="Yan J."/>
            <person name="Xiong Y."/>
            <person name="Grigoriev I.V."/>
            <person name="Hibbett D.S."/>
            <person name="Nagy L.G."/>
        </authorList>
    </citation>
    <scope>NUCLEOTIDE SEQUENCE [LARGE SCALE GENOMIC DNA]</scope>
    <source>
        <strain evidence="7 8">SZMC22713</strain>
    </source>
</reference>
<proteinExistence type="predicted"/>
<keyword evidence="1 4" id="KW-0547">Nucleotide-binding</keyword>
<dbReference type="SMART" id="SM00275">
    <property type="entry name" value="G_alpha"/>
    <property type="match status" value="1"/>
</dbReference>
<feature type="compositionally biased region" description="Low complexity" evidence="6">
    <location>
        <begin position="10"/>
        <end position="19"/>
    </location>
</feature>
<dbReference type="FunFam" id="3.40.50.300:FF:000720">
    <property type="entry name" value="Guanine nucleotide-binding protein G(k) subunit alpha"/>
    <property type="match status" value="1"/>
</dbReference>
<dbReference type="GO" id="GO:0007188">
    <property type="term" value="P:adenylate cyclase-modulating G protein-coupled receptor signaling pathway"/>
    <property type="evidence" value="ECO:0007669"/>
    <property type="project" value="TreeGrafter"/>
</dbReference>
<dbReference type="GO" id="GO:0046872">
    <property type="term" value="F:metal ion binding"/>
    <property type="evidence" value="ECO:0007669"/>
    <property type="project" value="UniProtKB-KW"/>
</dbReference>
<evidence type="ECO:0000313" key="8">
    <source>
        <dbReference type="Proteomes" id="UP000294933"/>
    </source>
</evidence>
<evidence type="ECO:0000256" key="2">
    <source>
        <dbReference type="ARBA" id="ARBA00023134"/>
    </source>
</evidence>
<feature type="region of interest" description="Disordered" evidence="6">
    <location>
        <begin position="1"/>
        <end position="45"/>
    </location>
</feature>
<dbReference type="GO" id="GO:0031683">
    <property type="term" value="F:G-protein beta/gamma-subunit complex binding"/>
    <property type="evidence" value="ECO:0007669"/>
    <property type="project" value="InterPro"/>
</dbReference>
<dbReference type="Gene3D" id="3.40.50.300">
    <property type="entry name" value="P-loop containing nucleotide triphosphate hydrolases"/>
    <property type="match status" value="2"/>
</dbReference>
<dbReference type="GO" id="GO:0005525">
    <property type="term" value="F:GTP binding"/>
    <property type="evidence" value="ECO:0007669"/>
    <property type="project" value="UniProtKB-KW"/>
</dbReference>
<dbReference type="PANTHER" id="PTHR10218:SF360">
    <property type="entry name" value="GUANINE NUCLEOTIDE-BINDING PROTEIN SUBUNIT ALPHA HOMOLOG"/>
    <property type="match status" value="1"/>
</dbReference>
<protein>
    <submittedName>
        <fullName evidence="7">G-alpha-domain-containing protein</fullName>
    </submittedName>
</protein>
<keyword evidence="3" id="KW-0807">Transducer</keyword>